<feature type="compositionally biased region" description="Polar residues" evidence="4">
    <location>
        <begin position="205"/>
        <end position="215"/>
    </location>
</feature>
<keyword evidence="2" id="KW-0808">Transferase</keyword>
<feature type="region of interest" description="Disordered" evidence="4">
    <location>
        <begin position="205"/>
        <end position="239"/>
    </location>
</feature>
<dbReference type="PANTHER" id="PTHR31642:SF11">
    <property type="entry name" value="SHIKIMATE O-HYDROXYCINNAMOYLTRANSFERASE"/>
    <property type="match status" value="1"/>
</dbReference>
<evidence type="ECO:0000256" key="2">
    <source>
        <dbReference type="ARBA" id="ARBA00022679"/>
    </source>
</evidence>
<evidence type="ECO:0000313" key="6">
    <source>
        <dbReference type="Proteomes" id="UP000631114"/>
    </source>
</evidence>
<dbReference type="InterPro" id="IPR023213">
    <property type="entry name" value="CAT-like_dom_sf"/>
</dbReference>
<evidence type="ECO:0000256" key="1">
    <source>
        <dbReference type="ARBA" id="ARBA00009861"/>
    </source>
</evidence>
<dbReference type="OrthoDB" id="1918817at2759"/>
<accession>A0A835IHU6</accession>
<dbReference type="Pfam" id="PF02458">
    <property type="entry name" value="Transferase"/>
    <property type="match status" value="1"/>
</dbReference>
<dbReference type="PANTHER" id="PTHR31642">
    <property type="entry name" value="TRICHOTHECENE 3-O-ACETYLTRANSFERASE"/>
    <property type="match status" value="1"/>
</dbReference>
<organism evidence="5 6">
    <name type="scientific">Coptis chinensis</name>
    <dbReference type="NCBI Taxonomy" id="261450"/>
    <lineage>
        <taxon>Eukaryota</taxon>
        <taxon>Viridiplantae</taxon>
        <taxon>Streptophyta</taxon>
        <taxon>Embryophyta</taxon>
        <taxon>Tracheophyta</taxon>
        <taxon>Spermatophyta</taxon>
        <taxon>Magnoliopsida</taxon>
        <taxon>Ranunculales</taxon>
        <taxon>Ranunculaceae</taxon>
        <taxon>Coptidoideae</taxon>
        <taxon>Coptis</taxon>
    </lineage>
</organism>
<dbReference type="AlphaFoldDB" id="A0A835IHU6"/>
<comment type="caution">
    <text evidence="5">The sequence shown here is derived from an EMBL/GenBank/DDBJ whole genome shotgun (WGS) entry which is preliminary data.</text>
</comment>
<dbReference type="GO" id="GO:0016747">
    <property type="term" value="F:acyltransferase activity, transferring groups other than amino-acyl groups"/>
    <property type="evidence" value="ECO:0007669"/>
    <property type="project" value="TreeGrafter"/>
</dbReference>
<dbReference type="Gene3D" id="3.30.559.10">
    <property type="entry name" value="Chloramphenicol acetyltransferase-like domain"/>
    <property type="match status" value="1"/>
</dbReference>
<dbReference type="InterPro" id="IPR050317">
    <property type="entry name" value="Plant_Fungal_Acyltransferase"/>
</dbReference>
<protein>
    <submittedName>
        <fullName evidence="5">Uncharacterized protein</fullName>
    </submittedName>
</protein>
<evidence type="ECO:0000256" key="4">
    <source>
        <dbReference type="SAM" id="MobiDB-lite"/>
    </source>
</evidence>
<name>A0A835IHU6_9MAGN</name>
<sequence length="239" mass="27257">MQVTYFKCGGVSLGVAAQHTLVDGASGTHFINSWDRVAQGLDVKIPPFVDRTFLFARKPPTPSFPHVEHQPPPSIESKNQKLECQTNPKCVFSQRPEATFKISRHQINLLKAQCRDESNLVMFKFRHEVLADTYGDRIQRRVRCGLSYEQETIRSIVVDGRTRLNPAVTVWVMRAMHFSMLHQRQHQEGKDALFQFKFVPNLQTNLGKTGESSGVSEEDELETRDGKRKKTGPDSYEEP</sequence>
<keyword evidence="6" id="KW-1185">Reference proteome</keyword>
<keyword evidence="3" id="KW-0012">Acyltransferase</keyword>
<dbReference type="EMBL" id="JADFTS010000003">
    <property type="protein sequence ID" value="KAF9617329.1"/>
    <property type="molecule type" value="Genomic_DNA"/>
</dbReference>
<reference evidence="5 6" key="1">
    <citation type="submission" date="2020-10" db="EMBL/GenBank/DDBJ databases">
        <title>The Coptis chinensis genome and diversification of protoberbering-type alkaloids.</title>
        <authorList>
            <person name="Wang B."/>
            <person name="Shu S."/>
            <person name="Song C."/>
            <person name="Liu Y."/>
        </authorList>
    </citation>
    <scope>NUCLEOTIDE SEQUENCE [LARGE SCALE GENOMIC DNA]</scope>
    <source>
        <strain evidence="5">HL-2020</strain>
        <tissue evidence="5">Leaf</tissue>
    </source>
</reference>
<evidence type="ECO:0000256" key="3">
    <source>
        <dbReference type="ARBA" id="ARBA00023315"/>
    </source>
</evidence>
<comment type="similarity">
    <text evidence="1">Belongs to the plant acyltransferase family.</text>
</comment>
<evidence type="ECO:0000313" key="5">
    <source>
        <dbReference type="EMBL" id="KAF9617329.1"/>
    </source>
</evidence>
<gene>
    <name evidence="5" type="ORF">IFM89_035310</name>
</gene>
<dbReference type="Proteomes" id="UP000631114">
    <property type="component" value="Unassembled WGS sequence"/>
</dbReference>
<proteinExistence type="inferred from homology"/>